<reference evidence="4" key="1">
    <citation type="journal article" date="2019" name="Int. J. Syst. Evol. Microbiol.">
        <title>The Global Catalogue of Microorganisms (GCM) 10K type strain sequencing project: providing services to taxonomists for standard genome sequencing and annotation.</title>
        <authorList>
            <consortium name="The Broad Institute Genomics Platform"/>
            <consortium name="The Broad Institute Genome Sequencing Center for Infectious Disease"/>
            <person name="Wu L."/>
            <person name="Ma J."/>
        </authorList>
    </citation>
    <scope>NUCLEOTIDE SEQUENCE [LARGE SCALE GENOMIC DNA]</scope>
    <source>
        <strain evidence="4">CGMCC 4.7246</strain>
    </source>
</reference>
<dbReference type="RefSeq" id="WP_380637913.1">
    <property type="nucleotide sequence ID" value="NZ_JBHSQO010000020.1"/>
</dbReference>
<feature type="compositionally biased region" description="Polar residues" evidence="1">
    <location>
        <begin position="75"/>
        <end position="92"/>
    </location>
</feature>
<dbReference type="EMBL" id="JBHSQO010000020">
    <property type="protein sequence ID" value="MFC6091636.1"/>
    <property type="molecule type" value="Genomic_DNA"/>
</dbReference>
<feature type="region of interest" description="Disordered" evidence="1">
    <location>
        <begin position="57"/>
        <end position="112"/>
    </location>
</feature>
<accession>A0ABW1P889</accession>
<dbReference type="Proteomes" id="UP001596220">
    <property type="component" value="Unassembled WGS sequence"/>
</dbReference>
<feature type="signal peptide" evidence="2">
    <location>
        <begin position="1"/>
        <end position="30"/>
    </location>
</feature>
<keyword evidence="4" id="KW-1185">Reference proteome</keyword>
<name>A0ABW1P889_9PSEU</name>
<evidence type="ECO:0000256" key="1">
    <source>
        <dbReference type="SAM" id="MobiDB-lite"/>
    </source>
</evidence>
<evidence type="ECO:0000313" key="3">
    <source>
        <dbReference type="EMBL" id="MFC6091636.1"/>
    </source>
</evidence>
<keyword evidence="2" id="KW-0732">Signal</keyword>
<evidence type="ECO:0000256" key="2">
    <source>
        <dbReference type="SAM" id="SignalP"/>
    </source>
</evidence>
<sequence>MTRTFILRLLGASGLALGLSLALTAGSASAQVAMGGPYGPTSASVGNQDSRIQAWPTRPDAWQAPYATPDDRSRNVANPDNSGSRRQAQTGVTLPGSRIQGGNNRADPGRPQMGAEGVTAQACGWHALNANAYYIHCGSGRISINVEFWWGVGATRSICVWPGKTLLSSHPALQGGMITYAYYNGRGC</sequence>
<dbReference type="InterPro" id="IPR045935">
    <property type="entry name" value="DUF6355"/>
</dbReference>
<dbReference type="Pfam" id="PF19882">
    <property type="entry name" value="DUF6355"/>
    <property type="match status" value="1"/>
</dbReference>
<gene>
    <name evidence="3" type="ORF">ACFP3R_20385</name>
</gene>
<protein>
    <submittedName>
        <fullName evidence="3">DUF6355 family natural product biosynthesis protein</fullName>
    </submittedName>
</protein>
<evidence type="ECO:0000313" key="4">
    <source>
        <dbReference type="Proteomes" id="UP001596220"/>
    </source>
</evidence>
<proteinExistence type="predicted"/>
<organism evidence="3 4">
    <name type="scientific">Saccharothrix lopnurensis</name>
    <dbReference type="NCBI Taxonomy" id="1670621"/>
    <lineage>
        <taxon>Bacteria</taxon>
        <taxon>Bacillati</taxon>
        <taxon>Actinomycetota</taxon>
        <taxon>Actinomycetes</taxon>
        <taxon>Pseudonocardiales</taxon>
        <taxon>Pseudonocardiaceae</taxon>
        <taxon>Saccharothrix</taxon>
    </lineage>
</organism>
<feature type="chain" id="PRO_5047501151" evidence="2">
    <location>
        <begin position="31"/>
        <end position="188"/>
    </location>
</feature>
<comment type="caution">
    <text evidence="3">The sequence shown here is derived from an EMBL/GenBank/DDBJ whole genome shotgun (WGS) entry which is preliminary data.</text>
</comment>